<evidence type="ECO:0000313" key="8">
    <source>
        <dbReference type="Proteomes" id="UP000005695"/>
    </source>
</evidence>
<dbReference type="SMART" id="SM00989">
    <property type="entry name" value="V4R"/>
    <property type="match status" value="1"/>
</dbReference>
<dbReference type="GO" id="GO:0043565">
    <property type="term" value="F:sequence-specific DNA binding"/>
    <property type="evidence" value="ECO:0007669"/>
    <property type="project" value="InterPro"/>
</dbReference>
<dbReference type="EMBL" id="AAEW02000016">
    <property type="protein sequence ID" value="EAT14860.1"/>
    <property type="molecule type" value="Genomic_DNA"/>
</dbReference>
<dbReference type="Gene3D" id="3.30.1380.20">
    <property type="entry name" value="Trafficking protein particle complex subunit 3"/>
    <property type="match status" value="1"/>
</dbReference>
<dbReference type="InterPro" id="IPR009057">
    <property type="entry name" value="Homeodomain-like_sf"/>
</dbReference>
<evidence type="ECO:0000256" key="5">
    <source>
        <dbReference type="ARBA" id="ARBA00023163"/>
    </source>
</evidence>
<dbReference type="InterPro" id="IPR004096">
    <property type="entry name" value="V4R"/>
</dbReference>
<dbReference type="SUPFAM" id="SSF46689">
    <property type="entry name" value="Homeodomain-like"/>
    <property type="match status" value="1"/>
</dbReference>
<dbReference type="InterPro" id="IPR002078">
    <property type="entry name" value="Sigma_54_int"/>
</dbReference>
<sequence>MRAQDLDLRELLTTTSESGVIQFMGQRVLIFDALALGLLREELIDTLGIHTARGILTRFGYAHGWRTAEMLRRDYPELFKDAYTGPHLHSLCGLMTPGTTIRSDGEGKAPLVEGTWHDSYEAEQHQLHFGTADEPTCWTLTGFASGYVSNRTGREVYFLEKACCGMGDPVCKIEGRFKEMWDESYASQLSYYNQKSFDTVLSELTSKLKSVEKQLKHRQRQLSCFDIDDDLPCVSCRSPAMRKTAELAKRIAGTDSSVVISGETGVGKERIAQYIHDESQRAVRPFVAINCGALTETLLESELFGYIKGAFTGAVKDTVGLFEAANGGTLFLDEIGEISPSMQVKILRVLQEREIRRIGDNKTRPVDFRVVSATNRNLSEEVEAGRFRQDLYYRLRVIELRVPAMRERQDDILPLARIFLSESAKRSQRDITAFSPQAAKQLLSYHWPGNVRELQNVVEYGVALATGNRIEVEDLPEELRTTMPQPTISGKISSLEEVEKNYILSALKTMDGNKTKTAEALNIGIATLYRKLNSYEKA</sequence>
<evidence type="ECO:0000256" key="3">
    <source>
        <dbReference type="ARBA" id="ARBA00023015"/>
    </source>
</evidence>
<dbReference type="InterPro" id="IPR010523">
    <property type="entry name" value="XylR_N"/>
</dbReference>
<protein>
    <submittedName>
        <fullName evidence="7">Sigma54 specific transcriptional regulator, Fis family</fullName>
    </submittedName>
</protein>
<keyword evidence="3" id="KW-0805">Transcription regulation</keyword>
<dbReference type="Pfam" id="PF00158">
    <property type="entry name" value="Sigma54_activat"/>
    <property type="match status" value="1"/>
</dbReference>
<proteinExistence type="predicted"/>
<dbReference type="PROSITE" id="PS00676">
    <property type="entry name" value="SIGMA54_INTERACT_2"/>
    <property type="match status" value="1"/>
</dbReference>
<accession>Q1JXD2</accession>
<dbReference type="Gene3D" id="1.10.8.60">
    <property type="match status" value="1"/>
</dbReference>
<dbReference type="GO" id="GO:0006355">
    <property type="term" value="P:regulation of DNA-templated transcription"/>
    <property type="evidence" value="ECO:0007669"/>
    <property type="project" value="InterPro"/>
</dbReference>
<keyword evidence="4" id="KW-0238">DNA-binding</keyword>
<dbReference type="PANTHER" id="PTHR32071:SF81">
    <property type="entry name" value="PROPIONATE CATABOLISM OPERON REGULATORY PROTEIN"/>
    <property type="match status" value="1"/>
</dbReference>
<dbReference type="CDD" id="cd00009">
    <property type="entry name" value="AAA"/>
    <property type="match status" value="1"/>
</dbReference>
<organism evidence="7 8">
    <name type="scientific">Desulfuromonas acetoxidans (strain DSM 684 / 11070)</name>
    <dbReference type="NCBI Taxonomy" id="281689"/>
    <lineage>
        <taxon>Bacteria</taxon>
        <taxon>Pseudomonadati</taxon>
        <taxon>Thermodesulfobacteriota</taxon>
        <taxon>Desulfuromonadia</taxon>
        <taxon>Desulfuromonadales</taxon>
        <taxon>Desulfuromonadaceae</taxon>
        <taxon>Desulfuromonas</taxon>
    </lineage>
</organism>
<reference evidence="7" key="2">
    <citation type="submission" date="2006-05" db="EMBL/GenBank/DDBJ databases">
        <title>Sequencing of the draft genome and assembly of Desulfuromonas acetoxidans DSM 684.</title>
        <authorList>
            <consortium name="US DOE Joint Genome Institute (JGI-PGF)"/>
            <person name="Copeland A."/>
            <person name="Lucas S."/>
            <person name="Lapidus A."/>
            <person name="Barry K."/>
            <person name="Detter J.C."/>
            <person name="Glavina del Rio T."/>
            <person name="Hammon N."/>
            <person name="Israni S."/>
            <person name="Dalin E."/>
            <person name="Tice H."/>
            <person name="Bruce D."/>
            <person name="Pitluck S."/>
            <person name="Richardson P."/>
        </authorList>
    </citation>
    <scope>NUCLEOTIDE SEQUENCE [LARGE SCALE GENOMIC DNA]</scope>
    <source>
        <strain evidence="7">DSM 684</strain>
    </source>
</reference>
<keyword evidence="1" id="KW-0547">Nucleotide-binding</keyword>
<dbReference type="Proteomes" id="UP000005695">
    <property type="component" value="Unassembled WGS sequence"/>
</dbReference>
<dbReference type="InterPro" id="IPR025944">
    <property type="entry name" value="Sigma_54_int_dom_CS"/>
</dbReference>
<dbReference type="PROSITE" id="PS50045">
    <property type="entry name" value="SIGMA54_INTERACT_4"/>
    <property type="match status" value="1"/>
</dbReference>
<dbReference type="InterPro" id="IPR002197">
    <property type="entry name" value="HTH_Fis"/>
</dbReference>
<dbReference type="InterPro" id="IPR025943">
    <property type="entry name" value="Sigma_54_int_dom_ATP-bd_2"/>
</dbReference>
<evidence type="ECO:0000259" key="6">
    <source>
        <dbReference type="PROSITE" id="PS50045"/>
    </source>
</evidence>
<dbReference type="GO" id="GO:0005524">
    <property type="term" value="F:ATP binding"/>
    <property type="evidence" value="ECO:0007669"/>
    <property type="project" value="UniProtKB-KW"/>
</dbReference>
<dbReference type="AlphaFoldDB" id="Q1JXD2"/>
<dbReference type="Gene3D" id="3.40.50.300">
    <property type="entry name" value="P-loop containing nucleotide triphosphate hydrolases"/>
    <property type="match status" value="1"/>
</dbReference>
<evidence type="ECO:0000256" key="1">
    <source>
        <dbReference type="ARBA" id="ARBA00022741"/>
    </source>
</evidence>
<dbReference type="InterPro" id="IPR025662">
    <property type="entry name" value="Sigma_54_int_dom_ATP-bd_1"/>
</dbReference>
<keyword evidence="5" id="KW-0804">Transcription</keyword>
<dbReference type="Pfam" id="PF02830">
    <property type="entry name" value="V4R"/>
    <property type="match status" value="1"/>
</dbReference>
<feature type="domain" description="Sigma-54 factor interaction" evidence="6">
    <location>
        <begin position="234"/>
        <end position="463"/>
    </location>
</feature>
<dbReference type="SUPFAM" id="SSF111126">
    <property type="entry name" value="Ligand-binding domain in the NO signalling and Golgi transport"/>
    <property type="match status" value="1"/>
</dbReference>
<dbReference type="PANTHER" id="PTHR32071">
    <property type="entry name" value="TRANSCRIPTIONAL REGULATORY PROTEIN"/>
    <property type="match status" value="1"/>
</dbReference>
<gene>
    <name evidence="7" type="ORF">Dace_0869</name>
</gene>
<dbReference type="FunFam" id="3.40.50.300:FF:000006">
    <property type="entry name" value="DNA-binding transcriptional regulator NtrC"/>
    <property type="match status" value="1"/>
</dbReference>
<evidence type="ECO:0000313" key="7">
    <source>
        <dbReference type="EMBL" id="EAT14860.1"/>
    </source>
</evidence>
<name>Q1JXD2_DESA6</name>
<reference evidence="7" key="1">
    <citation type="submission" date="2006-05" db="EMBL/GenBank/DDBJ databases">
        <title>Annotation of the draft genome assembly of Desulfuromonas acetoxidans DSM 684.</title>
        <authorList>
            <consortium name="US DOE Joint Genome Institute (JGI-ORNL)"/>
            <person name="Larimer F."/>
            <person name="Land M."/>
            <person name="Hauser L."/>
        </authorList>
    </citation>
    <scope>NUCLEOTIDE SEQUENCE [LARGE SCALE GENOMIC DNA]</scope>
    <source>
        <strain evidence="7">DSM 684</strain>
    </source>
</reference>
<dbReference type="Pfam" id="PF02954">
    <property type="entry name" value="HTH_8"/>
    <property type="match status" value="1"/>
</dbReference>
<dbReference type="OrthoDB" id="9814761at2"/>
<dbReference type="SMART" id="SM00382">
    <property type="entry name" value="AAA"/>
    <property type="match status" value="1"/>
</dbReference>
<dbReference type="SUPFAM" id="SSF52540">
    <property type="entry name" value="P-loop containing nucleoside triphosphate hydrolases"/>
    <property type="match status" value="1"/>
</dbReference>
<dbReference type="InterPro" id="IPR058031">
    <property type="entry name" value="AAA_lid_NorR"/>
</dbReference>
<dbReference type="InterPro" id="IPR003593">
    <property type="entry name" value="AAA+_ATPase"/>
</dbReference>
<keyword evidence="2" id="KW-0067">ATP-binding</keyword>
<dbReference type="InterPro" id="IPR027417">
    <property type="entry name" value="P-loop_NTPase"/>
</dbReference>
<dbReference type="Pfam" id="PF25601">
    <property type="entry name" value="AAA_lid_14"/>
    <property type="match status" value="1"/>
</dbReference>
<dbReference type="InterPro" id="IPR024096">
    <property type="entry name" value="NO_sig/Golgi_transp_ligand-bd"/>
</dbReference>
<dbReference type="Pfam" id="PF06505">
    <property type="entry name" value="XylR_N"/>
    <property type="match status" value="1"/>
</dbReference>
<dbReference type="Gene3D" id="1.10.10.60">
    <property type="entry name" value="Homeodomain-like"/>
    <property type="match status" value="1"/>
</dbReference>
<comment type="caution">
    <text evidence="7">The sequence shown here is derived from an EMBL/GenBank/DDBJ whole genome shotgun (WGS) entry which is preliminary data.</text>
</comment>
<dbReference type="PROSITE" id="PS00675">
    <property type="entry name" value="SIGMA54_INTERACT_1"/>
    <property type="match status" value="1"/>
</dbReference>
<evidence type="ECO:0000256" key="4">
    <source>
        <dbReference type="ARBA" id="ARBA00023125"/>
    </source>
</evidence>
<dbReference type="RefSeq" id="WP_006001945.1">
    <property type="nucleotide sequence ID" value="NZ_AAEW02000016.1"/>
</dbReference>
<dbReference type="PROSITE" id="PS00688">
    <property type="entry name" value="SIGMA54_INTERACT_3"/>
    <property type="match status" value="1"/>
</dbReference>
<keyword evidence="8" id="KW-1185">Reference proteome</keyword>
<evidence type="ECO:0000256" key="2">
    <source>
        <dbReference type="ARBA" id="ARBA00022840"/>
    </source>
</evidence>